<keyword evidence="9" id="KW-1185">Reference proteome</keyword>
<gene>
    <name evidence="8" type="ORF">GCM10011386_05520</name>
</gene>
<feature type="transmembrane region" description="Helical" evidence="7">
    <location>
        <begin position="17"/>
        <end position="44"/>
    </location>
</feature>
<evidence type="ECO:0000256" key="1">
    <source>
        <dbReference type="ARBA" id="ARBA00004533"/>
    </source>
</evidence>
<evidence type="ECO:0000256" key="5">
    <source>
        <dbReference type="ARBA" id="ARBA00023136"/>
    </source>
</evidence>
<sequence length="288" mass="33481">MAEWEGKSKGTVSGYRIFIFLIKHAGINVAYLLLVFVSFYYVIFSPRQTRAIYRYFRHHRHNPVIQSLINTYRNYFVFGQTIIDKVAITAGLEHKYTYEFDGIDHIRQLAKDNSAGILISAHVGNFEVSQYFMGEFDKQIHLVTTDEEQRAIKSYLSSIMATPKTGFIVVKDDLSHVFAINQVIEKKEIICFTGDRFVDGSKTLTAELLGQPARFPAGPFLISSRLSTPVLFVYVMRERNRHYHLYARKAVFNHRDAQALLQAFTQSIEQILAKYPLQWFNYYDFWKA</sequence>
<proteinExistence type="predicted"/>
<keyword evidence="7" id="KW-0812">Transmembrane</keyword>
<keyword evidence="6 8" id="KW-0012">Acyltransferase</keyword>
<protein>
    <submittedName>
        <fullName evidence="8">Lipid A biosynthesis acyltransferase</fullName>
    </submittedName>
</protein>
<dbReference type="PANTHER" id="PTHR30606:SF10">
    <property type="entry name" value="PHOSPHATIDYLINOSITOL MANNOSIDE ACYLTRANSFERASE"/>
    <property type="match status" value="1"/>
</dbReference>
<dbReference type="Proteomes" id="UP000597338">
    <property type="component" value="Unassembled WGS sequence"/>
</dbReference>
<keyword evidence="7" id="KW-1133">Transmembrane helix</keyword>
<keyword evidence="5 7" id="KW-0472">Membrane</keyword>
<dbReference type="CDD" id="cd07984">
    <property type="entry name" value="LPLAT_LABLAT-like"/>
    <property type="match status" value="1"/>
</dbReference>
<keyword evidence="4" id="KW-0808">Transferase</keyword>
<dbReference type="InterPro" id="IPR004960">
    <property type="entry name" value="LipA_acyltrans"/>
</dbReference>
<keyword evidence="2" id="KW-1003">Cell membrane</keyword>
<name>A0ABQ1L060_9SPHI</name>
<keyword evidence="3" id="KW-0997">Cell inner membrane</keyword>
<evidence type="ECO:0000256" key="3">
    <source>
        <dbReference type="ARBA" id="ARBA00022519"/>
    </source>
</evidence>
<dbReference type="GO" id="GO:0016746">
    <property type="term" value="F:acyltransferase activity"/>
    <property type="evidence" value="ECO:0007669"/>
    <property type="project" value="UniProtKB-KW"/>
</dbReference>
<evidence type="ECO:0000313" key="9">
    <source>
        <dbReference type="Proteomes" id="UP000597338"/>
    </source>
</evidence>
<evidence type="ECO:0000256" key="6">
    <source>
        <dbReference type="ARBA" id="ARBA00023315"/>
    </source>
</evidence>
<evidence type="ECO:0000256" key="4">
    <source>
        <dbReference type="ARBA" id="ARBA00022679"/>
    </source>
</evidence>
<dbReference type="PANTHER" id="PTHR30606">
    <property type="entry name" value="LIPID A BIOSYNTHESIS LAUROYL ACYLTRANSFERASE"/>
    <property type="match status" value="1"/>
</dbReference>
<evidence type="ECO:0000256" key="7">
    <source>
        <dbReference type="SAM" id="Phobius"/>
    </source>
</evidence>
<evidence type="ECO:0000313" key="8">
    <source>
        <dbReference type="EMBL" id="GGC16568.1"/>
    </source>
</evidence>
<dbReference type="Pfam" id="PF03279">
    <property type="entry name" value="Lip_A_acyltrans"/>
    <property type="match status" value="1"/>
</dbReference>
<comment type="subcellular location">
    <subcellularLocation>
        <location evidence="1">Cell inner membrane</location>
    </subcellularLocation>
</comment>
<organism evidence="8 9">
    <name type="scientific">Parapedobacter defluvii</name>
    <dbReference type="NCBI Taxonomy" id="2045106"/>
    <lineage>
        <taxon>Bacteria</taxon>
        <taxon>Pseudomonadati</taxon>
        <taxon>Bacteroidota</taxon>
        <taxon>Sphingobacteriia</taxon>
        <taxon>Sphingobacteriales</taxon>
        <taxon>Sphingobacteriaceae</taxon>
        <taxon>Parapedobacter</taxon>
    </lineage>
</organism>
<comment type="caution">
    <text evidence="8">The sequence shown here is derived from an EMBL/GenBank/DDBJ whole genome shotgun (WGS) entry which is preliminary data.</text>
</comment>
<dbReference type="EMBL" id="BMIK01000001">
    <property type="protein sequence ID" value="GGC16568.1"/>
    <property type="molecule type" value="Genomic_DNA"/>
</dbReference>
<reference evidence="9" key="1">
    <citation type="journal article" date="2019" name="Int. J. Syst. Evol. Microbiol.">
        <title>The Global Catalogue of Microorganisms (GCM) 10K type strain sequencing project: providing services to taxonomists for standard genome sequencing and annotation.</title>
        <authorList>
            <consortium name="The Broad Institute Genomics Platform"/>
            <consortium name="The Broad Institute Genome Sequencing Center for Infectious Disease"/>
            <person name="Wu L."/>
            <person name="Ma J."/>
        </authorList>
    </citation>
    <scope>NUCLEOTIDE SEQUENCE [LARGE SCALE GENOMIC DNA]</scope>
    <source>
        <strain evidence="9">CGMCC 1.15342</strain>
    </source>
</reference>
<accession>A0ABQ1L060</accession>
<evidence type="ECO:0000256" key="2">
    <source>
        <dbReference type="ARBA" id="ARBA00022475"/>
    </source>
</evidence>
<dbReference type="RefSeq" id="WP_188747119.1">
    <property type="nucleotide sequence ID" value="NZ_BMIK01000001.1"/>
</dbReference>